<dbReference type="WBParaSite" id="jg2905">
    <property type="protein sequence ID" value="jg2905"/>
    <property type="gene ID" value="jg2905"/>
</dbReference>
<name>A0A915E6N3_9BILA</name>
<dbReference type="PANTHER" id="PTHR22900:SF5">
    <property type="entry name" value="PROTEIN CBG14245"/>
    <property type="match status" value="1"/>
</dbReference>
<dbReference type="InterPro" id="IPR007669">
    <property type="entry name" value="Chst-1-like"/>
</dbReference>
<evidence type="ECO:0000313" key="1">
    <source>
        <dbReference type="Proteomes" id="UP000887574"/>
    </source>
</evidence>
<evidence type="ECO:0000313" key="2">
    <source>
        <dbReference type="WBParaSite" id="jg2905"/>
    </source>
</evidence>
<dbReference type="GO" id="GO:0016020">
    <property type="term" value="C:membrane"/>
    <property type="evidence" value="ECO:0007669"/>
    <property type="project" value="InterPro"/>
</dbReference>
<keyword evidence="1" id="KW-1185">Reference proteome</keyword>
<dbReference type="GO" id="GO:1902884">
    <property type="term" value="P:positive regulation of response to oxidative stress"/>
    <property type="evidence" value="ECO:0007669"/>
    <property type="project" value="InterPro"/>
</dbReference>
<sequence>MFRKVLKRLKNIGQKSTCLDNSGSQLANSCSYLAVTQPDVFIETLYEGNNQEQTRQTVRRKRIGDQMAVDLEEVFNHYFSDVPAFVRSACKEDDGTPSGLQKAYKRLRELQHTKHFLTRMIQFYESQQSESVVEDGLEHFMDVYFSSLYDMVLACIRTIELEHPELGVIGKRPSFLHTSSTTYLSKRISLPVCVEEEDQQDQELLSVPCPYEPIISAAPRLKNGWQRRTRKNKLQNSQLFRHVCLDEQTGGHKAFGKCLPPLKYFDAKFRVVEKYKLVACAIEKNMSTVLTAIMCYLFNQTAFIQSNRSITSDSYNTRFCKGKNEHQFIPAILRVYNTTKLYDWTLVAIVRDPIERFLSGFVDKCINEKKASHTNTYRPTICYGCAGNLSCFLDKEYERAEQFSRNTYKSRQWTHEDIHFYPQNCTATLPSVYPSTTCCTTETTARK</sequence>
<accession>A0A915E6N3</accession>
<dbReference type="InterPro" id="IPR005331">
    <property type="entry name" value="Sulfotransferase"/>
</dbReference>
<dbReference type="PANTHER" id="PTHR22900">
    <property type="entry name" value="PROTEIN CBG14245-RELATED"/>
    <property type="match status" value="1"/>
</dbReference>
<reference evidence="2" key="1">
    <citation type="submission" date="2022-11" db="UniProtKB">
        <authorList>
            <consortium name="WormBaseParasite"/>
        </authorList>
    </citation>
    <scope>IDENTIFICATION</scope>
</reference>
<proteinExistence type="predicted"/>
<dbReference type="Pfam" id="PF03567">
    <property type="entry name" value="Sulfotransfer_2"/>
    <property type="match status" value="1"/>
</dbReference>
<dbReference type="AlphaFoldDB" id="A0A915E6N3"/>
<dbReference type="GO" id="GO:0050650">
    <property type="term" value="P:chondroitin sulfate proteoglycan biosynthetic process"/>
    <property type="evidence" value="ECO:0007669"/>
    <property type="project" value="InterPro"/>
</dbReference>
<dbReference type="Proteomes" id="UP000887574">
    <property type="component" value="Unplaced"/>
</dbReference>
<protein>
    <submittedName>
        <fullName evidence="2">Carbohydrate sulfotransferase</fullName>
    </submittedName>
</protein>
<organism evidence="1 2">
    <name type="scientific">Ditylenchus dipsaci</name>
    <dbReference type="NCBI Taxonomy" id="166011"/>
    <lineage>
        <taxon>Eukaryota</taxon>
        <taxon>Metazoa</taxon>
        <taxon>Ecdysozoa</taxon>
        <taxon>Nematoda</taxon>
        <taxon>Chromadorea</taxon>
        <taxon>Rhabditida</taxon>
        <taxon>Tylenchina</taxon>
        <taxon>Tylenchomorpha</taxon>
        <taxon>Sphaerularioidea</taxon>
        <taxon>Anguinidae</taxon>
        <taxon>Anguininae</taxon>
        <taxon>Ditylenchus</taxon>
    </lineage>
</organism>
<dbReference type="GO" id="GO:0047756">
    <property type="term" value="F:chondroitin 4-sulfotransferase activity"/>
    <property type="evidence" value="ECO:0007669"/>
    <property type="project" value="InterPro"/>
</dbReference>